<sequence length="129" mass="14012">MDHGLRASSITAYFGHWHKDRRDGWSADPPEGLHTIESSSLLAIPGMAIQTGSPRVMPVRASTRYSSPSSPRHSNPMPLKAARIVQYDTSPAPVVGRLVKHNNSTPLCPETHCERNTGRLGGPARSYAS</sequence>
<evidence type="ECO:0000256" key="1">
    <source>
        <dbReference type="SAM" id="MobiDB-lite"/>
    </source>
</evidence>
<dbReference type="AlphaFoldDB" id="A0A5C3N640"/>
<organism evidence="2 3">
    <name type="scientific">Heliocybe sulcata</name>
    <dbReference type="NCBI Taxonomy" id="5364"/>
    <lineage>
        <taxon>Eukaryota</taxon>
        <taxon>Fungi</taxon>
        <taxon>Dikarya</taxon>
        <taxon>Basidiomycota</taxon>
        <taxon>Agaricomycotina</taxon>
        <taxon>Agaricomycetes</taxon>
        <taxon>Gloeophyllales</taxon>
        <taxon>Gloeophyllaceae</taxon>
        <taxon>Heliocybe</taxon>
    </lineage>
</organism>
<feature type="region of interest" description="Disordered" evidence="1">
    <location>
        <begin position="53"/>
        <end position="78"/>
    </location>
</feature>
<proteinExistence type="predicted"/>
<name>A0A5C3N640_9AGAM</name>
<evidence type="ECO:0000313" key="3">
    <source>
        <dbReference type="Proteomes" id="UP000305948"/>
    </source>
</evidence>
<dbReference type="Proteomes" id="UP000305948">
    <property type="component" value="Unassembled WGS sequence"/>
</dbReference>
<feature type="region of interest" description="Disordered" evidence="1">
    <location>
        <begin position="103"/>
        <end position="129"/>
    </location>
</feature>
<dbReference type="EMBL" id="ML213507">
    <property type="protein sequence ID" value="TFK53279.1"/>
    <property type="molecule type" value="Genomic_DNA"/>
</dbReference>
<gene>
    <name evidence="2" type="ORF">OE88DRAFT_1237884</name>
</gene>
<keyword evidence="3" id="KW-1185">Reference proteome</keyword>
<accession>A0A5C3N640</accession>
<evidence type="ECO:0000313" key="2">
    <source>
        <dbReference type="EMBL" id="TFK53279.1"/>
    </source>
</evidence>
<reference evidence="2 3" key="1">
    <citation type="journal article" date="2019" name="Nat. Ecol. Evol.">
        <title>Megaphylogeny resolves global patterns of mushroom evolution.</title>
        <authorList>
            <person name="Varga T."/>
            <person name="Krizsan K."/>
            <person name="Foldi C."/>
            <person name="Dima B."/>
            <person name="Sanchez-Garcia M."/>
            <person name="Sanchez-Ramirez S."/>
            <person name="Szollosi G.J."/>
            <person name="Szarkandi J.G."/>
            <person name="Papp V."/>
            <person name="Albert L."/>
            <person name="Andreopoulos W."/>
            <person name="Angelini C."/>
            <person name="Antonin V."/>
            <person name="Barry K.W."/>
            <person name="Bougher N.L."/>
            <person name="Buchanan P."/>
            <person name="Buyck B."/>
            <person name="Bense V."/>
            <person name="Catcheside P."/>
            <person name="Chovatia M."/>
            <person name="Cooper J."/>
            <person name="Damon W."/>
            <person name="Desjardin D."/>
            <person name="Finy P."/>
            <person name="Geml J."/>
            <person name="Haridas S."/>
            <person name="Hughes K."/>
            <person name="Justo A."/>
            <person name="Karasinski D."/>
            <person name="Kautmanova I."/>
            <person name="Kiss B."/>
            <person name="Kocsube S."/>
            <person name="Kotiranta H."/>
            <person name="LaButti K.M."/>
            <person name="Lechner B.E."/>
            <person name="Liimatainen K."/>
            <person name="Lipzen A."/>
            <person name="Lukacs Z."/>
            <person name="Mihaltcheva S."/>
            <person name="Morgado L.N."/>
            <person name="Niskanen T."/>
            <person name="Noordeloos M.E."/>
            <person name="Ohm R.A."/>
            <person name="Ortiz-Santana B."/>
            <person name="Ovrebo C."/>
            <person name="Racz N."/>
            <person name="Riley R."/>
            <person name="Savchenko A."/>
            <person name="Shiryaev A."/>
            <person name="Soop K."/>
            <person name="Spirin V."/>
            <person name="Szebenyi C."/>
            <person name="Tomsovsky M."/>
            <person name="Tulloss R.E."/>
            <person name="Uehling J."/>
            <person name="Grigoriev I.V."/>
            <person name="Vagvolgyi C."/>
            <person name="Papp T."/>
            <person name="Martin F.M."/>
            <person name="Miettinen O."/>
            <person name="Hibbett D.S."/>
            <person name="Nagy L.G."/>
        </authorList>
    </citation>
    <scope>NUCLEOTIDE SEQUENCE [LARGE SCALE GENOMIC DNA]</scope>
    <source>
        <strain evidence="2 3">OMC1185</strain>
    </source>
</reference>
<protein>
    <submittedName>
        <fullName evidence="2">Uncharacterized protein</fullName>
    </submittedName>
</protein>
<feature type="compositionally biased region" description="Polar residues" evidence="1">
    <location>
        <begin position="63"/>
        <end position="73"/>
    </location>
</feature>